<keyword evidence="1" id="KW-0472">Membrane</keyword>
<dbReference type="SUPFAM" id="SSF52047">
    <property type="entry name" value="RNI-like"/>
    <property type="match status" value="1"/>
</dbReference>
<proteinExistence type="predicted"/>
<sequence>MLRSSRNLRNVFIISGLILCVVAFWFLKPNSTRQLQSRIENLGGTTRLDIYCGHEATPIPPMLSNLELTFRLKEFFFQPFHKIIYVQLRFCEIADSDLTVLEEMNHVIRLDLSDSDASDKTIESISRMRSLKYLDISNTQITQAGVARLLHRNPSLTIEGFNPREQYLSESMDQLFKKIEEGTQSENPNLKPFDSKLELIIW</sequence>
<dbReference type="AlphaFoldDB" id="A0A517VK53"/>
<dbReference type="InterPro" id="IPR032675">
    <property type="entry name" value="LRR_dom_sf"/>
</dbReference>
<dbReference type="OrthoDB" id="272190at2"/>
<accession>A0A517VK53</accession>
<gene>
    <name evidence="2" type="ORF">Pan161_50800</name>
</gene>
<reference evidence="2 3" key="1">
    <citation type="submission" date="2019-02" db="EMBL/GenBank/DDBJ databases">
        <title>Deep-cultivation of Planctomycetes and their phenomic and genomic characterization uncovers novel biology.</title>
        <authorList>
            <person name="Wiegand S."/>
            <person name="Jogler M."/>
            <person name="Boedeker C."/>
            <person name="Pinto D."/>
            <person name="Vollmers J."/>
            <person name="Rivas-Marin E."/>
            <person name="Kohn T."/>
            <person name="Peeters S.H."/>
            <person name="Heuer A."/>
            <person name="Rast P."/>
            <person name="Oberbeckmann S."/>
            <person name="Bunk B."/>
            <person name="Jeske O."/>
            <person name="Meyerdierks A."/>
            <person name="Storesund J.E."/>
            <person name="Kallscheuer N."/>
            <person name="Luecker S."/>
            <person name="Lage O.M."/>
            <person name="Pohl T."/>
            <person name="Merkel B.J."/>
            <person name="Hornburger P."/>
            <person name="Mueller R.-W."/>
            <person name="Bruemmer F."/>
            <person name="Labrenz M."/>
            <person name="Spormann A.M."/>
            <person name="Op den Camp H."/>
            <person name="Overmann J."/>
            <person name="Amann R."/>
            <person name="Jetten M.S.M."/>
            <person name="Mascher T."/>
            <person name="Medema M.H."/>
            <person name="Devos D.P."/>
            <person name="Kaster A.-K."/>
            <person name="Ovreas L."/>
            <person name="Rohde M."/>
            <person name="Galperin M.Y."/>
            <person name="Jogler C."/>
        </authorList>
    </citation>
    <scope>NUCLEOTIDE SEQUENCE [LARGE SCALE GENOMIC DNA]</scope>
    <source>
        <strain evidence="2 3">Pan161</strain>
    </source>
</reference>
<dbReference type="KEGG" id="gax:Pan161_50800"/>
<dbReference type="EMBL" id="CP036343">
    <property type="protein sequence ID" value="QDT93401.1"/>
    <property type="molecule type" value="Genomic_DNA"/>
</dbReference>
<feature type="transmembrane region" description="Helical" evidence="1">
    <location>
        <begin position="7"/>
        <end position="27"/>
    </location>
</feature>
<keyword evidence="3" id="KW-1185">Reference proteome</keyword>
<name>A0A517VK53_9PLAN</name>
<evidence type="ECO:0000313" key="3">
    <source>
        <dbReference type="Proteomes" id="UP000316855"/>
    </source>
</evidence>
<evidence type="ECO:0000313" key="2">
    <source>
        <dbReference type="EMBL" id="QDT93401.1"/>
    </source>
</evidence>
<dbReference type="Proteomes" id="UP000316855">
    <property type="component" value="Chromosome"/>
</dbReference>
<dbReference type="RefSeq" id="WP_145231375.1">
    <property type="nucleotide sequence ID" value="NZ_CP036343.1"/>
</dbReference>
<protein>
    <recommendedName>
        <fullName evidence="4">Leucine Rich repeats (2 copies)</fullName>
    </recommendedName>
</protein>
<evidence type="ECO:0008006" key="4">
    <source>
        <dbReference type="Google" id="ProtNLM"/>
    </source>
</evidence>
<evidence type="ECO:0000256" key="1">
    <source>
        <dbReference type="SAM" id="Phobius"/>
    </source>
</evidence>
<keyword evidence="1" id="KW-0812">Transmembrane</keyword>
<organism evidence="2 3">
    <name type="scientific">Gimesia algae</name>
    <dbReference type="NCBI Taxonomy" id="2527971"/>
    <lineage>
        <taxon>Bacteria</taxon>
        <taxon>Pseudomonadati</taxon>
        <taxon>Planctomycetota</taxon>
        <taxon>Planctomycetia</taxon>
        <taxon>Planctomycetales</taxon>
        <taxon>Planctomycetaceae</taxon>
        <taxon>Gimesia</taxon>
    </lineage>
</organism>
<keyword evidence="1" id="KW-1133">Transmembrane helix</keyword>
<dbReference type="Gene3D" id="3.80.10.10">
    <property type="entry name" value="Ribonuclease Inhibitor"/>
    <property type="match status" value="1"/>
</dbReference>